<evidence type="ECO:0000256" key="1">
    <source>
        <dbReference type="ARBA" id="ARBA00004162"/>
    </source>
</evidence>
<dbReference type="InterPro" id="IPR007168">
    <property type="entry name" value="Phageshock_PspC_N"/>
</dbReference>
<evidence type="ECO:0000256" key="2">
    <source>
        <dbReference type="ARBA" id="ARBA00022475"/>
    </source>
</evidence>
<comment type="subcellular location">
    <subcellularLocation>
        <location evidence="1">Cell membrane</location>
        <topology evidence="1">Single-pass membrane protein</topology>
    </subcellularLocation>
</comment>
<dbReference type="PANTHER" id="PTHR33885">
    <property type="entry name" value="PHAGE SHOCK PROTEIN C"/>
    <property type="match status" value="1"/>
</dbReference>
<gene>
    <name evidence="10" type="ORF">ACFQ1U_06870</name>
</gene>
<dbReference type="InterPro" id="IPR052027">
    <property type="entry name" value="PspC"/>
</dbReference>
<keyword evidence="3 6" id="KW-0812">Transmembrane</keyword>
<organism evidence="10 11">
    <name type="scientific">Tenacibaculum geojense</name>
    <dbReference type="NCBI Taxonomy" id="915352"/>
    <lineage>
        <taxon>Bacteria</taxon>
        <taxon>Pseudomonadati</taxon>
        <taxon>Bacteroidota</taxon>
        <taxon>Flavobacteriia</taxon>
        <taxon>Flavobacteriales</taxon>
        <taxon>Flavobacteriaceae</taxon>
        <taxon>Tenacibaculum</taxon>
    </lineage>
</organism>
<dbReference type="Pfam" id="PF22571">
    <property type="entry name" value="LiaI-LiaF-TM_PspC"/>
    <property type="match status" value="1"/>
</dbReference>
<keyword evidence="4 6" id="KW-1133">Transmembrane helix</keyword>
<feature type="transmembrane region" description="Helical" evidence="6">
    <location>
        <begin position="247"/>
        <end position="276"/>
    </location>
</feature>
<reference evidence="11" key="1">
    <citation type="journal article" date="2019" name="Int. J. Syst. Evol. Microbiol.">
        <title>The Global Catalogue of Microorganisms (GCM) 10K type strain sequencing project: providing services to taxonomists for standard genome sequencing and annotation.</title>
        <authorList>
            <consortium name="The Broad Institute Genomics Platform"/>
            <consortium name="The Broad Institute Genome Sequencing Center for Infectious Disease"/>
            <person name="Wu L."/>
            <person name="Ma J."/>
        </authorList>
    </citation>
    <scope>NUCLEOTIDE SEQUENCE [LARGE SCALE GENOMIC DNA]</scope>
    <source>
        <strain evidence="11">CCUG 60527</strain>
    </source>
</reference>
<dbReference type="InterPro" id="IPR054319">
    <property type="entry name" value="PspC-rel_ToastRack"/>
</dbReference>
<keyword evidence="11" id="KW-1185">Reference proteome</keyword>
<feature type="transmembrane region" description="Helical" evidence="6">
    <location>
        <begin position="334"/>
        <end position="353"/>
    </location>
</feature>
<dbReference type="Pfam" id="PF04024">
    <property type="entry name" value="PspC"/>
    <property type="match status" value="1"/>
</dbReference>
<protein>
    <submittedName>
        <fullName evidence="10">PspC domain-containing protein</fullName>
    </submittedName>
</protein>
<feature type="domain" description="PspC-related transmembrane region" evidence="8">
    <location>
        <begin position="217"/>
        <end position="357"/>
    </location>
</feature>
<evidence type="ECO:0000313" key="10">
    <source>
        <dbReference type="EMBL" id="MFD0992921.1"/>
    </source>
</evidence>
<evidence type="ECO:0000259" key="9">
    <source>
        <dbReference type="Pfam" id="PF22744"/>
    </source>
</evidence>
<feature type="domain" description="PspC-related ToastRack" evidence="9">
    <location>
        <begin position="408"/>
        <end position="537"/>
    </location>
</feature>
<evidence type="ECO:0000256" key="6">
    <source>
        <dbReference type="SAM" id="Phobius"/>
    </source>
</evidence>
<feature type="transmembrane region" description="Helical" evidence="6">
    <location>
        <begin position="117"/>
        <end position="136"/>
    </location>
</feature>
<accession>A0ABW3JS12</accession>
<evidence type="ECO:0000256" key="3">
    <source>
        <dbReference type="ARBA" id="ARBA00022692"/>
    </source>
</evidence>
<keyword evidence="5 6" id="KW-0472">Membrane</keyword>
<keyword evidence="2" id="KW-1003">Cell membrane</keyword>
<evidence type="ECO:0000256" key="4">
    <source>
        <dbReference type="ARBA" id="ARBA00022989"/>
    </source>
</evidence>
<dbReference type="EMBL" id="JBHTJR010000041">
    <property type="protein sequence ID" value="MFD0992921.1"/>
    <property type="molecule type" value="Genomic_DNA"/>
</dbReference>
<feature type="domain" description="Phage shock protein PspC N-terminal" evidence="7">
    <location>
        <begin position="107"/>
        <end position="165"/>
    </location>
</feature>
<name>A0ABW3JS12_9FLAO</name>
<dbReference type="Proteomes" id="UP001597062">
    <property type="component" value="Unassembled WGS sequence"/>
</dbReference>
<dbReference type="InterPro" id="IPR054321">
    <property type="entry name" value="PspC-rel_TM"/>
</dbReference>
<sequence>MNKTININLGGFFFHIDETAYQKLKRYLDAIARSLSDDPQGKNEIIADIEARISELLSERITDARQVVNDSDIDEVIAIMGQPEDYAETDEAYTENTTYNRNRKSSKKLFRDGDDKFLGGVCAGIAHYVAVDAIWIRLAFLLLVFAGFGFGIPAYIILWVLLPEAKTTSEKLQMEGEAVNIENIEKKIRDEIGSISSRLKDGANEITDKLSGADYDKIKSQTKSGFQDLLDTLGKILTVLFKVFGKFLAIIFLLVSGIMLVTTVLGVFSVGSFEIISVDSDWFQYPPFFQESILPIWLLTVFFIIVIGLPFLALFILGLRILSPNVKRLNSTASYTLVGLWIVALLGLMFFGIEFATSKAYDGVKVTKNTITINNEEPVKIAFENNNDLYYLPNIKRQNNSMEVFIDDEKFKYSNYIKFTVKKSENENSYVEIIKESEARKKQLAIQEAEKINYNYTIKNNKIVLDAFFLSAYKNLLKDEEVSIVLYLPEDSKVFFENSSKKFLYNIANTDNIYDRDMANHTFQMTKDGLDCIDCSSDSKLNSYDENTDNNWNDNDNNNDVTFLFSSTINNEKAELLINKNTTKKELEKLASWFKNKKNIDIDFSESTFNNNGTIETYFLKVNCNDGFSGTTNKAITINSGEHGFVRNYDQNGSVSFKIW</sequence>
<comment type="caution">
    <text evidence="10">The sequence shown here is derived from an EMBL/GenBank/DDBJ whole genome shotgun (WGS) entry which is preliminary data.</text>
</comment>
<feature type="transmembrane region" description="Helical" evidence="6">
    <location>
        <begin position="296"/>
        <end position="322"/>
    </location>
</feature>
<dbReference type="Pfam" id="PF22744">
    <property type="entry name" value="Toast-rack_PspC-Cterm"/>
    <property type="match status" value="1"/>
</dbReference>
<evidence type="ECO:0000256" key="5">
    <source>
        <dbReference type="ARBA" id="ARBA00023136"/>
    </source>
</evidence>
<evidence type="ECO:0000313" key="11">
    <source>
        <dbReference type="Proteomes" id="UP001597062"/>
    </source>
</evidence>
<dbReference type="PANTHER" id="PTHR33885:SF3">
    <property type="entry name" value="PHAGE SHOCK PROTEIN C"/>
    <property type="match status" value="1"/>
</dbReference>
<evidence type="ECO:0000259" key="7">
    <source>
        <dbReference type="Pfam" id="PF04024"/>
    </source>
</evidence>
<evidence type="ECO:0000259" key="8">
    <source>
        <dbReference type="Pfam" id="PF22571"/>
    </source>
</evidence>
<dbReference type="RefSeq" id="WP_386106679.1">
    <property type="nucleotide sequence ID" value="NZ_JBHTJR010000041.1"/>
</dbReference>
<proteinExistence type="predicted"/>
<feature type="transmembrane region" description="Helical" evidence="6">
    <location>
        <begin position="142"/>
        <end position="162"/>
    </location>
</feature>